<reference evidence="3 4" key="1">
    <citation type="submission" date="2022-10" db="EMBL/GenBank/DDBJ databases">
        <title>Paucibacter sp. hw1 Genome sequencing.</title>
        <authorList>
            <person name="Park S."/>
        </authorList>
    </citation>
    <scope>NUCLEOTIDE SEQUENCE [LARGE SCALE GENOMIC DNA]</scope>
    <source>
        <strain evidence="4">hw1</strain>
    </source>
</reference>
<sequence>MKIKSQRDFFSGLLFVAVGLAFAWASKEYSFGSSAQPGPAYFPFGLGVLLALLGGMVLFKALTIETEDGEPIGRVAWRPLLIIIAAICLFGWMLPRLGLVLTLPAVVLLSSLAGDEFKVKDALLNCALLTFGSWLIFVWGLRLIIPVWPTIFAA</sequence>
<evidence type="ECO:0000259" key="2">
    <source>
        <dbReference type="Pfam" id="PF07331"/>
    </source>
</evidence>
<protein>
    <submittedName>
        <fullName evidence="3">Tripartite tricarboxylate transporter TctB family protein</fullName>
    </submittedName>
</protein>
<dbReference type="Proteomes" id="UP001221189">
    <property type="component" value="Unassembled WGS sequence"/>
</dbReference>
<proteinExistence type="predicted"/>
<keyword evidence="1" id="KW-1133">Transmembrane helix</keyword>
<gene>
    <name evidence="3" type="ORF">PRZ03_20390</name>
</gene>
<feature type="transmembrane region" description="Helical" evidence="1">
    <location>
        <begin position="75"/>
        <end position="93"/>
    </location>
</feature>
<keyword evidence="1" id="KW-0472">Membrane</keyword>
<feature type="transmembrane region" description="Helical" evidence="1">
    <location>
        <begin position="41"/>
        <end position="63"/>
    </location>
</feature>
<organism evidence="3 4">
    <name type="scientific">Roseateles albus</name>
    <dbReference type="NCBI Taxonomy" id="2987525"/>
    <lineage>
        <taxon>Bacteria</taxon>
        <taxon>Pseudomonadati</taxon>
        <taxon>Pseudomonadota</taxon>
        <taxon>Betaproteobacteria</taxon>
        <taxon>Burkholderiales</taxon>
        <taxon>Sphaerotilaceae</taxon>
        <taxon>Roseateles</taxon>
    </lineage>
</organism>
<feature type="transmembrane region" description="Helical" evidence="1">
    <location>
        <begin position="122"/>
        <end position="145"/>
    </location>
</feature>
<feature type="transmembrane region" description="Helical" evidence="1">
    <location>
        <begin position="99"/>
        <end position="115"/>
    </location>
</feature>
<comment type="caution">
    <text evidence="3">The sequence shown here is derived from an EMBL/GenBank/DDBJ whole genome shotgun (WGS) entry which is preliminary data.</text>
</comment>
<keyword evidence="4" id="KW-1185">Reference proteome</keyword>
<dbReference type="InterPro" id="IPR009936">
    <property type="entry name" value="DUF1468"/>
</dbReference>
<feature type="domain" description="DUF1468" evidence="2">
    <location>
        <begin position="10"/>
        <end position="146"/>
    </location>
</feature>
<evidence type="ECO:0000313" key="3">
    <source>
        <dbReference type="EMBL" id="MDC8773934.1"/>
    </source>
</evidence>
<evidence type="ECO:0000256" key="1">
    <source>
        <dbReference type="SAM" id="Phobius"/>
    </source>
</evidence>
<dbReference type="RefSeq" id="WP_273602021.1">
    <property type="nucleotide sequence ID" value="NZ_JAQQXT010000015.1"/>
</dbReference>
<accession>A0ABT5KJ22</accession>
<keyword evidence="1" id="KW-0812">Transmembrane</keyword>
<dbReference type="EMBL" id="JAQQXT010000015">
    <property type="protein sequence ID" value="MDC8773934.1"/>
    <property type="molecule type" value="Genomic_DNA"/>
</dbReference>
<name>A0ABT5KJ22_9BURK</name>
<evidence type="ECO:0000313" key="4">
    <source>
        <dbReference type="Proteomes" id="UP001221189"/>
    </source>
</evidence>
<dbReference type="Pfam" id="PF07331">
    <property type="entry name" value="TctB"/>
    <property type="match status" value="1"/>
</dbReference>